<dbReference type="InterPro" id="IPR017645">
    <property type="entry name" value="Dnd_assoc_1"/>
</dbReference>
<comment type="caution">
    <text evidence="1">The sequence shown here is derived from an EMBL/GenBank/DDBJ whole genome shotgun (WGS) entry which is preliminary data.</text>
</comment>
<protein>
    <recommendedName>
        <fullName evidence="3">DNA phosphorothioation-dependent restriction protein DptG</fullName>
    </recommendedName>
</protein>
<reference evidence="1 2" key="1">
    <citation type="submission" date="2014-11" db="EMBL/GenBank/DDBJ databases">
        <title>Genome sequence and analysis of novel Kurthia sp.</title>
        <authorList>
            <person name="Lawson J.N."/>
            <person name="Gonzalez J.E."/>
            <person name="Rinauldi L."/>
            <person name="Xuan Z."/>
            <person name="Firman A."/>
            <person name="Shaddox L."/>
            <person name="Trudeau A."/>
            <person name="Shah S."/>
            <person name="Reiman D."/>
        </authorList>
    </citation>
    <scope>NUCLEOTIDE SEQUENCE [LARGE SCALE GENOMIC DNA]</scope>
    <source>
        <strain evidence="1 2">3B1D</strain>
    </source>
</reference>
<evidence type="ECO:0000313" key="2">
    <source>
        <dbReference type="Proteomes" id="UP000288623"/>
    </source>
</evidence>
<proteinExistence type="predicted"/>
<evidence type="ECO:0000313" key="1">
    <source>
        <dbReference type="EMBL" id="RUS57703.1"/>
    </source>
</evidence>
<name>A0A433RWQ2_9BACL</name>
<sequence>MIGETGYSLNRRKNTYVTPFPTRNPERANFEAGFSPVMAAVLRVIGNESKYYERNDQAVEEIIENGKFDQEPSKAAFANYLKNEMKEIENGNVYKFEQLKYIPFTETSKEAKGELMYFHFFYDLFIRQNIEEIQEIFSAVESQDLLSTIMNLTMVEQANFDEPAQYKQLFPFMQKQFVEDLRVLATNPTFLITNLEEFFVQYCYFALTQMIVQTNRYTKFNAEKPFPVVLFLNTESTQKWRDGYRYGYKLLKEEFRYFYAHEHVLNILGANTFADNGNWFYHDYATFFKEQGPEAEQQFVQSIYQWIEEVMAVRIDDVTPIPYKHQTLEEAFRDLVELVRLQVKDEVYSRYTKAFDMFLRRFYRKNGGSLGSLLAVSPKQLLTMIAVCVGPKNSRLELNYLWAELEKRGVFLDDQTKEEVVHLLDQLNYLDKKSDSGDAQYVKAIL</sequence>
<gene>
    <name evidence="1" type="ORF">QI30_04710</name>
</gene>
<evidence type="ECO:0008006" key="3">
    <source>
        <dbReference type="Google" id="ProtNLM"/>
    </source>
</evidence>
<dbReference type="EMBL" id="JTFC01000015">
    <property type="protein sequence ID" value="RUS57703.1"/>
    <property type="molecule type" value="Genomic_DNA"/>
</dbReference>
<accession>A0A433RWQ2</accession>
<dbReference type="NCBIfam" id="TIGR03236">
    <property type="entry name" value="dnd_assoc_1"/>
    <property type="match status" value="1"/>
</dbReference>
<dbReference type="Proteomes" id="UP000288623">
    <property type="component" value="Unassembled WGS sequence"/>
</dbReference>
<organism evidence="1 2">
    <name type="scientific">Candidatus Kurthia intestinigallinarum</name>
    <dbReference type="NCBI Taxonomy" id="1562256"/>
    <lineage>
        <taxon>Bacteria</taxon>
        <taxon>Bacillati</taxon>
        <taxon>Bacillota</taxon>
        <taxon>Bacilli</taxon>
        <taxon>Bacillales</taxon>
        <taxon>Caryophanaceae</taxon>
        <taxon>Kurthia</taxon>
    </lineage>
</organism>
<keyword evidence="2" id="KW-1185">Reference proteome</keyword>
<dbReference type="AlphaFoldDB" id="A0A433RWQ2"/>